<dbReference type="InterPro" id="IPR007527">
    <property type="entry name" value="Znf_SWIM"/>
</dbReference>
<reference evidence="5 6" key="1">
    <citation type="submission" date="2022-12" db="EMBL/GenBank/DDBJ databases">
        <title>Chromosome-level genome of Tegillarca granosa.</title>
        <authorList>
            <person name="Kim J."/>
        </authorList>
    </citation>
    <scope>NUCLEOTIDE SEQUENCE [LARGE SCALE GENOMIC DNA]</scope>
    <source>
        <strain evidence="5">Teg-2019</strain>
        <tissue evidence="5">Adductor muscle</tissue>
    </source>
</reference>
<dbReference type="EMBL" id="JARBDR010000496">
    <property type="protein sequence ID" value="KAJ8311624.1"/>
    <property type="molecule type" value="Genomic_DNA"/>
</dbReference>
<gene>
    <name evidence="5" type="ORF">KUTeg_010979</name>
</gene>
<proteinExistence type="predicted"/>
<evidence type="ECO:0000256" key="3">
    <source>
        <dbReference type="PROSITE-ProRule" id="PRU00325"/>
    </source>
</evidence>
<keyword evidence="3" id="KW-0863">Zinc-finger</keyword>
<protein>
    <recommendedName>
        <fullName evidence="4">SWIM-type domain-containing protein</fullName>
    </recommendedName>
</protein>
<sequence length="726" mass="83365">TPIITKIQRGRDATHFRTFDFVGRCQAHQQRWKKELIVIMPKHFTCCRCHKRCKSDPAQRRPVQSHLRTQTENDLGRPLEPGDVICSACRRRLARIKDLAIDVQHQHKDTIDPDYQPPAPFSASIIKSPKSIQLQINSTPRNHKNCVICKKPSGHRNHHVVIPSSAITQTFVYTGIFINSDSRCCKFHLDNGYFNSETLSLLNSTKETEYFSRTDISNLIENVRNLMRTTSNINFDIPSALSDEDYRNLTGISREQFSELTTFLPSVRNTLTRSIRTCLAVFLTKLRTGLTNSILSSLFSLSISQVQRIISSVCDSLMENFVPLHLGFQHISHDEFCVKHTTPIAKTLFTSNSDESKEAVLVLDGTYVYIQKSSDYHFQRKSYSLHKNRPLVKPMMIVGTDGYILSVIGPYMADFYNNDANIVKHMMETNSDDIKDWLQENDVMVVDRGFRDAVNYLQENGFKVEMPSYLSKGHKQHSTEEANLSRLVTKVRWVVESVNGRIKQWKLLDKVVPNTLVPKIGDFVRIICALCNKFRPPLASMDPESEHIAQKMLEKVHQSNSIQTFVEENNLLKRKTPYKCVEVADTDLIDFPKLTMDKLRDITMGIYQIKQSIHYSREHLKEDGSYELMVCKECPSLLRVKIQSRHSKNTIHTLWIRYDVDEQDVSGWYCTCKVGARIIGCCAHIASVLWYLGYGRHQDQLFTKTSSLEETLHDAVSCCVDNVIEE</sequence>
<feature type="domain" description="SWIM-type" evidence="4">
    <location>
        <begin position="658"/>
        <end position="693"/>
    </location>
</feature>
<keyword evidence="6" id="KW-1185">Reference proteome</keyword>
<dbReference type="Pfam" id="PF13359">
    <property type="entry name" value="DDE_Tnp_4"/>
    <property type="match status" value="1"/>
</dbReference>
<evidence type="ECO:0000256" key="1">
    <source>
        <dbReference type="ARBA" id="ARBA00001968"/>
    </source>
</evidence>
<dbReference type="PROSITE" id="PS50966">
    <property type="entry name" value="ZF_SWIM"/>
    <property type="match status" value="1"/>
</dbReference>
<dbReference type="PANTHER" id="PTHR23080">
    <property type="entry name" value="THAP DOMAIN PROTEIN"/>
    <property type="match status" value="1"/>
</dbReference>
<evidence type="ECO:0000256" key="2">
    <source>
        <dbReference type="ARBA" id="ARBA00022723"/>
    </source>
</evidence>
<evidence type="ECO:0000313" key="5">
    <source>
        <dbReference type="EMBL" id="KAJ8311624.1"/>
    </source>
</evidence>
<comment type="cofactor">
    <cofactor evidence="1">
        <name>a divalent metal cation</name>
        <dbReference type="ChEBI" id="CHEBI:60240"/>
    </cofactor>
</comment>
<evidence type="ECO:0000313" key="6">
    <source>
        <dbReference type="Proteomes" id="UP001217089"/>
    </source>
</evidence>
<keyword evidence="2" id="KW-0479">Metal-binding</keyword>
<keyword evidence="3" id="KW-0862">Zinc</keyword>
<comment type="caution">
    <text evidence="5">The sequence shown here is derived from an EMBL/GenBank/DDBJ whole genome shotgun (WGS) entry which is preliminary data.</text>
</comment>
<dbReference type="Proteomes" id="UP001217089">
    <property type="component" value="Unassembled WGS sequence"/>
</dbReference>
<feature type="non-terminal residue" evidence="5">
    <location>
        <position position="1"/>
    </location>
</feature>
<dbReference type="InterPro" id="IPR027806">
    <property type="entry name" value="HARBI1_dom"/>
</dbReference>
<evidence type="ECO:0000259" key="4">
    <source>
        <dbReference type="PROSITE" id="PS50966"/>
    </source>
</evidence>
<name>A0ABQ9F2S1_TEGGR</name>
<organism evidence="5 6">
    <name type="scientific">Tegillarca granosa</name>
    <name type="common">Malaysian cockle</name>
    <name type="synonym">Anadara granosa</name>
    <dbReference type="NCBI Taxonomy" id="220873"/>
    <lineage>
        <taxon>Eukaryota</taxon>
        <taxon>Metazoa</taxon>
        <taxon>Spiralia</taxon>
        <taxon>Lophotrochozoa</taxon>
        <taxon>Mollusca</taxon>
        <taxon>Bivalvia</taxon>
        <taxon>Autobranchia</taxon>
        <taxon>Pteriomorphia</taxon>
        <taxon>Arcoida</taxon>
        <taxon>Arcoidea</taxon>
        <taxon>Arcidae</taxon>
        <taxon>Tegillarca</taxon>
    </lineage>
</organism>
<accession>A0ABQ9F2S1</accession>